<dbReference type="OrthoDB" id="296831at2759"/>
<dbReference type="VEuPathDB" id="PlasmoDB:PRELSG_1021000"/>
<dbReference type="InterPro" id="IPR018307">
    <property type="entry name" value="ABL9/DENND6_dom"/>
</dbReference>
<keyword evidence="4" id="KW-1185">Reference proteome</keyword>
<reference evidence="3 4" key="1">
    <citation type="submission" date="2015-04" db="EMBL/GenBank/DDBJ databases">
        <authorList>
            <consortium name="Pathogen Informatics"/>
        </authorList>
    </citation>
    <scope>NUCLEOTIDE SEQUENCE [LARGE SCALE GENOMIC DNA]</scope>
    <source>
        <strain evidence="3 4">SGS1</strain>
    </source>
</reference>
<dbReference type="Proteomes" id="UP000220158">
    <property type="component" value="Chromosome 10"/>
</dbReference>
<evidence type="ECO:0000313" key="4">
    <source>
        <dbReference type="Proteomes" id="UP000220158"/>
    </source>
</evidence>
<dbReference type="Gene3D" id="2.20.110.10">
    <property type="entry name" value="Histone H3 K4-specific methyltransferase SET7/9 N-terminal domain"/>
    <property type="match status" value="2"/>
</dbReference>
<dbReference type="SUPFAM" id="SSF82185">
    <property type="entry name" value="Histone H3 K4-specific methyltransferase SET7/9 N-terminal domain"/>
    <property type="match status" value="3"/>
</dbReference>
<dbReference type="SMART" id="SM00698">
    <property type="entry name" value="MORN"/>
    <property type="match status" value="9"/>
</dbReference>
<keyword evidence="1" id="KW-0677">Repeat</keyword>
<evidence type="ECO:0000259" key="2">
    <source>
        <dbReference type="Pfam" id="PF09794"/>
    </source>
</evidence>
<dbReference type="OMA" id="FCIEGKW"/>
<dbReference type="KEGG" id="prel:PRELSG_1021000"/>
<name>A0A1J1H6Z7_PLARL</name>
<dbReference type="AlphaFoldDB" id="A0A1J1H6Z7"/>
<dbReference type="Pfam" id="PF09794">
    <property type="entry name" value="Avl9"/>
    <property type="match status" value="1"/>
</dbReference>
<organism evidence="3 4">
    <name type="scientific">Plasmodium relictum</name>
    <dbReference type="NCBI Taxonomy" id="85471"/>
    <lineage>
        <taxon>Eukaryota</taxon>
        <taxon>Sar</taxon>
        <taxon>Alveolata</taxon>
        <taxon>Apicomplexa</taxon>
        <taxon>Aconoidasida</taxon>
        <taxon>Haemosporida</taxon>
        <taxon>Plasmodiidae</taxon>
        <taxon>Plasmodium</taxon>
        <taxon>Plasmodium (Haemamoeba)</taxon>
    </lineage>
</organism>
<proteinExistence type="predicted"/>
<accession>A0A1J1H6Z7</accession>
<dbReference type="PANTHER" id="PTHR23084:SF263">
    <property type="entry name" value="MORN REPEAT-CONTAINING PROTEIN 1"/>
    <property type="match status" value="1"/>
</dbReference>
<dbReference type="InterPro" id="IPR003409">
    <property type="entry name" value="MORN"/>
</dbReference>
<dbReference type="GeneID" id="39736677"/>
<evidence type="ECO:0000256" key="1">
    <source>
        <dbReference type="ARBA" id="ARBA00022737"/>
    </source>
</evidence>
<sequence length="1274" mass="151164">MKKFKDSLHIFSPKNKRYNDIKKNEIQKGIIYEIGNEIEENFDEDVENIKFNADDISSFFVKNNELESKEEYLWYENKNDTKNNIYKKMEDNKMEILFDPTLSGPFICCIVILSKKENVEMEFIYPNIDVNEENVLNKKNTKIITPFNIWYRYKGEWIEDIKILILERMSLFKDINMSNVLCDFNNFKSNNYEYNILYSVSGNKYYLIALDYLEDNKCKEIIMISQIPYFNILSMKLHSIIQSFVIKKDYKILEQFIDSFSMDTIFEEVTFNDFYINLSRDIKHINNIKIKNILIFLKAVLLEKKIAILCSKKGIGCKTLLLFLSFIPDIINLGFNIRNYEDKFEEWKKLKLPLILFHEKYILLLYIDNLKVFNEYTSEKNYLLSTNVNSDLYNFIKNDSDILYDIDKDTLIIRNEKLINALALTKYENNYLKKIHLDFKYFFNLTSFFENIKQNDKIINTQNINYSNTKIHNINNTSKINDKILNNYNNKNSTNNINNYNEISNENNIYNTNHININNTNDNNTVNINKNNNLSNNNIYNNNEINKIEANNNMKNKKILKENSANGNEMQIEQKNKLDKNDINELHNSRLNKKIPTNEYSDEKYEYIDDEEDIYIINTRSSALKKKQYKNCIGINENIATGEKEGSLKSDEVEKYITDLRIHFHIYFNDFFSLSKENFEEGIKKKKELYELNYNKFFIEIWQETMNYNFFIEKDFKINKFLKIAEWNNVLFDKKNIADYNFVDDMLIIEKKEDIKKEVYKNLIQVLIISLKGYIYEGSYCVIKNCKEGLGKFIYNTYGITFEGEWENDQINGSGHLYTNNFKYFGKFQNNLFNGNGIYVDNLLNQYEGEFLNGYFNGNGKLIYNENTYIGIFENNNLIGKGKILYKNGSIYTGEIKNFLPHGYGFLSYNKSTVYEGFFIGGKKNGNGFLTLNYNSTLNDTFCIEGKWKDDKPVIKKSFNIIFPNKDKYIGKIYILSNLKNINKDNNMYDDTMVKEISKKLFNVKELIENRITFINLDNNKIVNSTNNILKEKSDINNTPNIRCINTISTLKSNNNLEDENLKKENIPLIITQENHLIEHNCCKNDNDNNYENIRVLKKKILKEKLEIFVNKKEKNLLRKSFEILDRNWIYNIEKKLKKNKDVVEYLQQKKLFVIPHSKGLSIYNKKKENYDGNFCLGMKHGYGVSVYDSINRYEGYWFRGMKHGYGILYEGDNIFYAHFNNGKLIEKEKILPENINNYKPKKDPNIKTYNNFLLNQSFFDYKHFISSFLLNYL</sequence>
<protein>
    <submittedName>
        <fullName evidence="3">MORN repeat protein, putative</fullName>
    </submittedName>
</protein>
<dbReference type="RefSeq" id="XP_028533559.1">
    <property type="nucleotide sequence ID" value="XM_028677140.1"/>
</dbReference>
<evidence type="ECO:0000313" key="3">
    <source>
        <dbReference type="EMBL" id="CRH00556.1"/>
    </source>
</evidence>
<dbReference type="EMBL" id="LN835305">
    <property type="protein sequence ID" value="CRH00556.1"/>
    <property type="molecule type" value="Genomic_DNA"/>
</dbReference>
<dbReference type="Pfam" id="PF02493">
    <property type="entry name" value="MORN"/>
    <property type="match status" value="7"/>
</dbReference>
<dbReference type="PANTHER" id="PTHR23084">
    <property type="entry name" value="PHOSPHATIDYLINOSITOL-4-PHOSPHATE 5-KINASE RELATED"/>
    <property type="match status" value="1"/>
</dbReference>
<feature type="domain" description="AVL9/DENND6" evidence="2">
    <location>
        <begin position="219"/>
        <end position="435"/>
    </location>
</feature>
<gene>
    <name evidence="3" type="ORF">PRELSG_1021000</name>
</gene>